<dbReference type="Gene3D" id="2.40.50.1020">
    <property type="entry name" value="LytTr DNA-binding domain"/>
    <property type="match status" value="1"/>
</dbReference>
<sequence length="247" mass="29049">MLSIAICDDDRKDTDKLETLVNGYMSQSPFSYDIKKYCSGEELLESSETFDLLFLDIALGGMNGIEVGTKIRESNRGLKIIYTTSYKQFCKQAVNRAHAFAYLVKPVTKDKIDRQLDEILSCIQEEHEDKETVAFEIMEITDKGELESRIKDFEVDDIFYFEYFNRKIKIKLEKEEYFFKDKMKDLADKMQLHNFETCHQCFLVNLRHVKKIKGYEVFLNNNDIIPVSQKRSAEFRKKLNTFIQNSI</sequence>
<dbReference type="Pfam" id="PF04397">
    <property type="entry name" value="LytTR"/>
    <property type="match status" value="1"/>
</dbReference>
<dbReference type="RefSeq" id="WP_268115878.1">
    <property type="nucleotide sequence ID" value="NZ_CP113524.1"/>
</dbReference>
<dbReference type="SMART" id="SM00448">
    <property type="entry name" value="REC"/>
    <property type="match status" value="1"/>
</dbReference>
<evidence type="ECO:0000313" key="7">
    <source>
        <dbReference type="Proteomes" id="UP001163115"/>
    </source>
</evidence>
<evidence type="ECO:0000256" key="1">
    <source>
        <dbReference type="ARBA" id="ARBA00018672"/>
    </source>
</evidence>
<organism evidence="6 7">
    <name type="scientific">Lacrimispora xylanolytica</name>
    <dbReference type="NCBI Taxonomy" id="29375"/>
    <lineage>
        <taxon>Bacteria</taxon>
        <taxon>Bacillati</taxon>
        <taxon>Bacillota</taxon>
        <taxon>Clostridia</taxon>
        <taxon>Lachnospirales</taxon>
        <taxon>Lachnospiraceae</taxon>
        <taxon>Lacrimispora</taxon>
    </lineage>
</organism>
<dbReference type="PROSITE" id="PS50110">
    <property type="entry name" value="RESPONSE_REGULATORY"/>
    <property type="match status" value="1"/>
</dbReference>
<evidence type="ECO:0000256" key="2">
    <source>
        <dbReference type="ARBA" id="ARBA00024867"/>
    </source>
</evidence>
<dbReference type="SMART" id="SM00850">
    <property type="entry name" value="LytTR"/>
    <property type="match status" value="1"/>
</dbReference>
<feature type="modified residue" description="4-aspartylphosphate" evidence="3">
    <location>
        <position position="56"/>
    </location>
</feature>
<name>A0ABY7AHK7_9FIRM</name>
<dbReference type="PANTHER" id="PTHR37299:SF1">
    <property type="entry name" value="STAGE 0 SPORULATION PROTEIN A HOMOLOG"/>
    <property type="match status" value="1"/>
</dbReference>
<proteinExistence type="predicted"/>
<gene>
    <name evidence="6" type="ORF">OW255_05405</name>
</gene>
<dbReference type="Proteomes" id="UP001163115">
    <property type="component" value="Chromosome"/>
</dbReference>
<dbReference type="InterPro" id="IPR011006">
    <property type="entry name" value="CheY-like_superfamily"/>
</dbReference>
<dbReference type="InterPro" id="IPR001789">
    <property type="entry name" value="Sig_transdc_resp-reg_receiver"/>
</dbReference>
<keyword evidence="6" id="KW-0238">DNA-binding</keyword>
<keyword evidence="3" id="KW-0597">Phosphoprotein</keyword>
<keyword evidence="7" id="KW-1185">Reference proteome</keyword>
<evidence type="ECO:0000313" key="6">
    <source>
        <dbReference type="EMBL" id="WAJ24943.1"/>
    </source>
</evidence>
<protein>
    <recommendedName>
        <fullName evidence="1">Stage 0 sporulation protein A homolog</fullName>
    </recommendedName>
</protein>
<reference evidence="6" key="1">
    <citation type="submission" date="2022-11" db="EMBL/GenBank/DDBJ databases">
        <title>Lacrimispora xylanolytica sy1, complete genome.</title>
        <authorList>
            <person name="Choi S."/>
        </authorList>
    </citation>
    <scope>NUCLEOTIDE SEQUENCE</scope>
    <source>
        <strain evidence="6">Sy1</strain>
    </source>
</reference>
<dbReference type="EMBL" id="CP113524">
    <property type="protein sequence ID" value="WAJ24943.1"/>
    <property type="molecule type" value="Genomic_DNA"/>
</dbReference>
<feature type="domain" description="Response regulatory" evidence="4">
    <location>
        <begin position="3"/>
        <end position="120"/>
    </location>
</feature>
<dbReference type="PANTHER" id="PTHR37299">
    <property type="entry name" value="TRANSCRIPTIONAL REGULATOR-RELATED"/>
    <property type="match status" value="1"/>
</dbReference>
<evidence type="ECO:0000259" key="4">
    <source>
        <dbReference type="PROSITE" id="PS50110"/>
    </source>
</evidence>
<dbReference type="InterPro" id="IPR007492">
    <property type="entry name" value="LytTR_DNA-bd_dom"/>
</dbReference>
<evidence type="ECO:0000259" key="5">
    <source>
        <dbReference type="PROSITE" id="PS50930"/>
    </source>
</evidence>
<dbReference type="Pfam" id="PF00072">
    <property type="entry name" value="Response_reg"/>
    <property type="match status" value="1"/>
</dbReference>
<dbReference type="PROSITE" id="PS50930">
    <property type="entry name" value="HTH_LYTTR"/>
    <property type="match status" value="1"/>
</dbReference>
<dbReference type="SUPFAM" id="SSF52172">
    <property type="entry name" value="CheY-like"/>
    <property type="match status" value="1"/>
</dbReference>
<accession>A0ABY7AHK7</accession>
<dbReference type="Gene3D" id="3.40.50.2300">
    <property type="match status" value="1"/>
</dbReference>
<dbReference type="InterPro" id="IPR046947">
    <property type="entry name" value="LytR-like"/>
</dbReference>
<evidence type="ECO:0000256" key="3">
    <source>
        <dbReference type="PROSITE-ProRule" id="PRU00169"/>
    </source>
</evidence>
<feature type="domain" description="HTH LytTR-type" evidence="5">
    <location>
        <begin position="146"/>
        <end position="241"/>
    </location>
</feature>
<dbReference type="GO" id="GO:0003677">
    <property type="term" value="F:DNA binding"/>
    <property type="evidence" value="ECO:0007669"/>
    <property type="project" value="UniProtKB-KW"/>
</dbReference>
<comment type="function">
    <text evidence="2">May play the central regulatory role in sporulation. It may be an element of the effector pathway responsible for the activation of sporulation genes in response to nutritional stress. Spo0A may act in concert with spo0H (a sigma factor) to control the expression of some genes that are critical to the sporulation process.</text>
</comment>